<dbReference type="Proteomes" id="UP001167357">
    <property type="component" value="Unassembled WGS sequence"/>
</dbReference>
<protein>
    <recommendedName>
        <fullName evidence="1">Histidine kinase/HSP90-like ATPase domain-containing protein</fullName>
    </recommendedName>
</protein>
<dbReference type="InterPro" id="IPR036890">
    <property type="entry name" value="HATPase_C_sf"/>
</dbReference>
<name>A0ABT0LTJ7_9XANT</name>
<organism evidence="2 3">
    <name type="scientific">Xanthomonas nasturtii</name>
    <dbReference type="NCBI Taxonomy" id="1843581"/>
    <lineage>
        <taxon>Bacteria</taxon>
        <taxon>Pseudomonadati</taxon>
        <taxon>Pseudomonadota</taxon>
        <taxon>Gammaproteobacteria</taxon>
        <taxon>Lysobacterales</taxon>
        <taxon>Lysobacteraceae</taxon>
        <taxon>Xanthomonas</taxon>
    </lineage>
</organism>
<dbReference type="EMBL" id="JAMBED010000039">
    <property type="protein sequence ID" value="MCL1552666.1"/>
    <property type="molecule type" value="Genomic_DNA"/>
</dbReference>
<proteinExistence type="predicted"/>
<reference evidence="2" key="1">
    <citation type="submission" date="2022-04" db="EMBL/GenBank/DDBJ databases">
        <title>Genomic comparison of 19 strains of Xanthomonas nasturtii, a newly emerging watercress pathogen.</title>
        <authorList>
            <person name="Harrison J."/>
            <person name="Greer S."/>
            <person name="Hussain R."/>
            <person name="Lascelles D."/>
            <person name="Roberts M."/>
            <person name="Carter B."/>
            <person name="Bryning A."/>
            <person name="Carroll S."/>
            <person name="Aspin A."/>
            <person name="Cruz L."/>
            <person name="Cruz J."/>
            <person name="Grant M."/>
            <person name="Vicente J."/>
            <person name="Studholme D.J."/>
        </authorList>
    </citation>
    <scope>NUCLEOTIDE SEQUENCE</scope>
    <source>
        <strain evidence="2">10016B</strain>
    </source>
</reference>
<comment type="caution">
    <text evidence="2">The sequence shown here is derived from an EMBL/GenBank/DDBJ whole genome shotgun (WGS) entry which is preliminary data.</text>
</comment>
<dbReference type="RefSeq" id="WP_249048186.1">
    <property type="nucleotide sequence ID" value="NZ_JAMBEC010000039.1"/>
</dbReference>
<dbReference type="Gene3D" id="3.30.565.10">
    <property type="entry name" value="Histidine kinase-like ATPase, C-terminal domain"/>
    <property type="match status" value="1"/>
</dbReference>
<evidence type="ECO:0000313" key="3">
    <source>
        <dbReference type="Proteomes" id="UP001167357"/>
    </source>
</evidence>
<accession>A0ABT0LTJ7</accession>
<gene>
    <name evidence="2" type="ORF">M3O51_15475</name>
</gene>
<feature type="domain" description="Histidine kinase/HSP90-like ATPase" evidence="1">
    <location>
        <begin position="187"/>
        <end position="329"/>
    </location>
</feature>
<dbReference type="SUPFAM" id="SSF55874">
    <property type="entry name" value="ATPase domain of HSP90 chaperone/DNA topoisomerase II/histidine kinase"/>
    <property type="match status" value="1"/>
</dbReference>
<evidence type="ECO:0000313" key="2">
    <source>
        <dbReference type="EMBL" id="MCL1552666.1"/>
    </source>
</evidence>
<dbReference type="InterPro" id="IPR003594">
    <property type="entry name" value="HATPase_dom"/>
</dbReference>
<sequence length="356" mass="40253">MKRIKDRWRLLLRERRAEARRSRRKTVAYRRRELSQRHVLPLHQGMVIAAPTEFVIESHLHHDRVAEFLNQLRAAAKSCHATNRTVVIDFRQTVLMVASATLLFFSELQRLRAIFPSLSLGCIPPKHPIVNEVLQHLQIFEVLGYKSSVVPSRPDVISWRIASSATVDGPQVGSLIETYKSLASEHAKHLFRGVSEAMGNAVNHAYIAPRNDGLPSPPAEKWWMFCRQDEEKLVVAVCDLGIGIPRSLPLRYPEEAFMRLLDFGTRGRVRSDASMIEAAMQIRRTRTGKRGRGKGLGDTRRLVDEVRGGRLVILSNRGELQYRGGAYLRSNYEQSIKGTVVLWVVPLNGGSHGESD</sequence>
<dbReference type="Pfam" id="PF02518">
    <property type="entry name" value="HATPase_c"/>
    <property type="match status" value="1"/>
</dbReference>
<evidence type="ECO:0000259" key="1">
    <source>
        <dbReference type="Pfam" id="PF02518"/>
    </source>
</evidence>
<keyword evidence="3" id="KW-1185">Reference proteome</keyword>